<sequence>MIGRPDLWASYIWPSYILTIGGLIALLVWSWTAMRRAERRADALKRKS</sequence>
<comment type="subcellular location">
    <subcellularLocation>
        <location evidence="2 12">Cell inner membrane</location>
        <topology evidence="2 12">Single-pass membrane protein</topology>
    </subcellularLocation>
</comment>
<evidence type="ECO:0000256" key="5">
    <source>
        <dbReference type="ARBA" id="ARBA00022448"/>
    </source>
</evidence>
<accession>A0A841LCU6</accession>
<comment type="function">
    <text evidence="1 12">Required for the export of heme to the periplasm for the biogenesis of c-type cytochromes.</text>
</comment>
<protein>
    <recommendedName>
        <fullName evidence="4 12">Heme exporter protein D</fullName>
    </recommendedName>
</protein>
<comment type="similarity">
    <text evidence="3 12">Belongs to the CcmD/CycX/HelD family.</text>
</comment>
<dbReference type="GO" id="GO:0015886">
    <property type="term" value="P:heme transport"/>
    <property type="evidence" value="ECO:0007669"/>
    <property type="project" value="InterPro"/>
</dbReference>
<dbReference type="AlphaFoldDB" id="A0A841LCU6"/>
<evidence type="ECO:0000256" key="10">
    <source>
        <dbReference type="ARBA" id="ARBA00022989"/>
    </source>
</evidence>
<dbReference type="GO" id="GO:0017004">
    <property type="term" value="P:cytochrome complex assembly"/>
    <property type="evidence" value="ECO:0007669"/>
    <property type="project" value="UniProtKB-KW"/>
</dbReference>
<evidence type="ECO:0000256" key="9">
    <source>
        <dbReference type="ARBA" id="ARBA00022748"/>
    </source>
</evidence>
<evidence type="ECO:0000256" key="12">
    <source>
        <dbReference type="RuleBase" id="RU363101"/>
    </source>
</evidence>
<dbReference type="Pfam" id="PF04995">
    <property type="entry name" value="CcmD"/>
    <property type="match status" value="1"/>
</dbReference>
<keyword evidence="8 12" id="KW-0812">Transmembrane</keyword>
<evidence type="ECO:0000256" key="1">
    <source>
        <dbReference type="ARBA" id="ARBA00002442"/>
    </source>
</evidence>
<organism evidence="13 14">
    <name type="scientific">Polymorphobacter multimanifer</name>
    <dbReference type="NCBI Taxonomy" id="1070431"/>
    <lineage>
        <taxon>Bacteria</taxon>
        <taxon>Pseudomonadati</taxon>
        <taxon>Pseudomonadota</taxon>
        <taxon>Alphaproteobacteria</taxon>
        <taxon>Sphingomonadales</taxon>
        <taxon>Sphingosinicellaceae</taxon>
        <taxon>Polymorphobacter</taxon>
    </lineage>
</organism>
<evidence type="ECO:0000256" key="4">
    <source>
        <dbReference type="ARBA" id="ARBA00016461"/>
    </source>
</evidence>
<gene>
    <name evidence="13" type="ORF">FHS79_001124</name>
</gene>
<feature type="transmembrane region" description="Helical" evidence="12">
    <location>
        <begin position="12"/>
        <end position="31"/>
    </location>
</feature>
<evidence type="ECO:0000313" key="14">
    <source>
        <dbReference type="Proteomes" id="UP000538147"/>
    </source>
</evidence>
<keyword evidence="11 12" id="KW-0472">Membrane</keyword>
<dbReference type="Proteomes" id="UP000538147">
    <property type="component" value="Unassembled WGS sequence"/>
</dbReference>
<evidence type="ECO:0000313" key="13">
    <source>
        <dbReference type="EMBL" id="MBB6226962.1"/>
    </source>
</evidence>
<keyword evidence="7 12" id="KW-0997">Cell inner membrane</keyword>
<evidence type="ECO:0000256" key="3">
    <source>
        <dbReference type="ARBA" id="ARBA00008741"/>
    </source>
</evidence>
<evidence type="ECO:0000256" key="7">
    <source>
        <dbReference type="ARBA" id="ARBA00022519"/>
    </source>
</evidence>
<comment type="caution">
    <text evidence="13">The sequence shown here is derived from an EMBL/GenBank/DDBJ whole genome shotgun (WGS) entry which is preliminary data.</text>
</comment>
<evidence type="ECO:0000256" key="2">
    <source>
        <dbReference type="ARBA" id="ARBA00004377"/>
    </source>
</evidence>
<proteinExistence type="inferred from homology"/>
<evidence type="ECO:0000256" key="11">
    <source>
        <dbReference type="ARBA" id="ARBA00023136"/>
    </source>
</evidence>
<dbReference type="NCBIfam" id="TIGR03141">
    <property type="entry name" value="cytochro_ccmD"/>
    <property type="match status" value="1"/>
</dbReference>
<keyword evidence="9 12" id="KW-0201">Cytochrome c-type biogenesis</keyword>
<dbReference type="EMBL" id="JACIIV010000007">
    <property type="protein sequence ID" value="MBB6226962.1"/>
    <property type="molecule type" value="Genomic_DNA"/>
</dbReference>
<name>A0A841LCU6_9SPHN</name>
<dbReference type="InterPro" id="IPR007078">
    <property type="entry name" value="Haem_export_protD_CcmD"/>
</dbReference>
<evidence type="ECO:0000256" key="6">
    <source>
        <dbReference type="ARBA" id="ARBA00022475"/>
    </source>
</evidence>
<dbReference type="GO" id="GO:0005886">
    <property type="term" value="C:plasma membrane"/>
    <property type="evidence" value="ECO:0007669"/>
    <property type="project" value="UniProtKB-SubCell"/>
</dbReference>
<keyword evidence="5 12" id="KW-0813">Transport</keyword>
<keyword evidence="10 12" id="KW-1133">Transmembrane helix</keyword>
<reference evidence="13 14" key="1">
    <citation type="submission" date="2020-08" db="EMBL/GenBank/DDBJ databases">
        <title>Genomic Encyclopedia of Type Strains, Phase IV (KMG-IV): sequencing the most valuable type-strain genomes for metagenomic binning, comparative biology and taxonomic classification.</title>
        <authorList>
            <person name="Goeker M."/>
        </authorList>
    </citation>
    <scope>NUCLEOTIDE SEQUENCE [LARGE SCALE GENOMIC DNA]</scope>
    <source>
        <strain evidence="13 14">DSM 102189</strain>
    </source>
</reference>
<keyword evidence="6 12" id="KW-1003">Cell membrane</keyword>
<keyword evidence="14" id="KW-1185">Reference proteome</keyword>
<dbReference type="RefSeq" id="WP_184196653.1">
    <property type="nucleotide sequence ID" value="NZ_JACIIV010000007.1"/>
</dbReference>
<evidence type="ECO:0000256" key="8">
    <source>
        <dbReference type="ARBA" id="ARBA00022692"/>
    </source>
</evidence>